<proteinExistence type="predicted"/>
<evidence type="ECO:0000256" key="2">
    <source>
        <dbReference type="ARBA" id="ARBA00023002"/>
    </source>
</evidence>
<evidence type="ECO:0000313" key="4">
    <source>
        <dbReference type="EMBL" id="MBB4078172.1"/>
    </source>
</evidence>
<dbReference type="Proteomes" id="UP000576209">
    <property type="component" value="Unassembled WGS sequence"/>
</dbReference>
<comment type="caution">
    <text evidence="4">The sequence shown here is derived from an EMBL/GenBank/DDBJ whole genome shotgun (WGS) entry which is preliminary data.</text>
</comment>
<reference evidence="4 5" key="1">
    <citation type="submission" date="2020-08" db="EMBL/GenBank/DDBJ databases">
        <title>Genomic Encyclopedia of Type Strains, Phase IV (KMG-IV): sequencing the most valuable type-strain genomes for metagenomic binning, comparative biology and taxonomic classification.</title>
        <authorList>
            <person name="Goeker M."/>
        </authorList>
    </citation>
    <scope>NUCLEOTIDE SEQUENCE [LARGE SCALE GENOMIC DNA]</scope>
    <source>
        <strain evidence="4 5">DSM 105137</strain>
    </source>
</reference>
<dbReference type="RefSeq" id="WP_183494392.1">
    <property type="nucleotide sequence ID" value="NZ_JACIFF010000001.1"/>
</dbReference>
<sequence>MPTSPSPIILAGATGDLGGRIGRSLLTLGAPVRALVRPGSSHRLREWETRGAEVREVDFENLAALTEACRGGSCVVSALSGLEAVIVGVQSRLLDAAVAAGVPRFIPSDFSIDYTQLPRGTNRNLDLRKTFQYRLEAAPVRATSILNGMFTELLNGEAPFVLRRIRRVMYWGSADQPLDFTTKDDTAMFTALAVLDNTTPRFLRIAGDTLTAQGLRDVATEVTGEPYRLLTAGGTGLLSTVIDVTRLVAPKREEIYPAWQGMQYMRNMYSGRGKLHELDNDRYPDMKWTGVREVLSR</sequence>
<dbReference type="EMBL" id="JACIFF010000001">
    <property type="protein sequence ID" value="MBB4078172.1"/>
    <property type="molecule type" value="Genomic_DNA"/>
</dbReference>
<evidence type="ECO:0000259" key="3">
    <source>
        <dbReference type="Pfam" id="PF05368"/>
    </source>
</evidence>
<organism evidence="4 5">
    <name type="scientific">Neolewinella aquimaris</name>
    <dbReference type="NCBI Taxonomy" id="1835722"/>
    <lineage>
        <taxon>Bacteria</taxon>
        <taxon>Pseudomonadati</taxon>
        <taxon>Bacteroidota</taxon>
        <taxon>Saprospiria</taxon>
        <taxon>Saprospirales</taxon>
        <taxon>Lewinellaceae</taxon>
        <taxon>Neolewinella</taxon>
    </lineage>
</organism>
<dbReference type="InterPro" id="IPR051609">
    <property type="entry name" value="NmrA/Isoflavone_reductase-like"/>
</dbReference>
<keyword evidence="5" id="KW-1185">Reference proteome</keyword>
<dbReference type="PANTHER" id="PTHR47706">
    <property type="entry name" value="NMRA-LIKE FAMILY PROTEIN"/>
    <property type="match status" value="1"/>
</dbReference>
<dbReference type="AlphaFoldDB" id="A0A840E361"/>
<gene>
    <name evidence="4" type="ORF">GGR28_000773</name>
</gene>
<evidence type="ECO:0000256" key="1">
    <source>
        <dbReference type="ARBA" id="ARBA00022857"/>
    </source>
</evidence>
<accession>A0A840E361</accession>
<protein>
    <recommendedName>
        <fullName evidence="3">NmrA-like domain-containing protein</fullName>
    </recommendedName>
</protein>
<dbReference type="PANTHER" id="PTHR47706:SF1">
    <property type="entry name" value="CIPA-LIKE, PUTATIVE (AFU_ORTHOLOGUE AFUA_1G12460)-RELATED"/>
    <property type="match status" value="1"/>
</dbReference>
<dbReference type="Gene3D" id="3.90.25.10">
    <property type="entry name" value="UDP-galactose 4-epimerase, domain 1"/>
    <property type="match status" value="1"/>
</dbReference>
<dbReference type="Pfam" id="PF05368">
    <property type="entry name" value="NmrA"/>
    <property type="match status" value="1"/>
</dbReference>
<evidence type="ECO:0000313" key="5">
    <source>
        <dbReference type="Proteomes" id="UP000576209"/>
    </source>
</evidence>
<dbReference type="InterPro" id="IPR036291">
    <property type="entry name" value="NAD(P)-bd_dom_sf"/>
</dbReference>
<dbReference type="InterPro" id="IPR008030">
    <property type="entry name" value="NmrA-like"/>
</dbReference>
<keyword evidence="2" id="KW-0560">Oxidoreductase</keyword>
<feature type="domain" description="NmrA-like" evidence="3">
    <location>
        <begin position="8"/>
        <end position="228"/>
    </location>
</feature>
<name>A0A840E361_9BACT</name>
<dbReference type="SUPFAM" id="SSF51735">
    <property type="entry name" value="NAD(P)-binding Rossmann-fold domains"/>
    <property type="match status" value="1"/>
</dbReference>
<dbReference type="GO" id="GO:0016491">
    <property type="term" value="F:oxidoreductase activity"/>
    <property type="evidence" value="ECO:0007669"/>
    <property type="project" value="UniProtKB-KW"/>
</dbReference>
<dbReference type="Gene3D" id="3.40.50.720">
    <property type="entry name" value="NAD(P)-binding Rossmann-like Domain"/>
    <property type="match status" value="1"/>
</dbReference>
<keyword evidence="1" id="KW-0521">NADP</keyword>